<sequence>MGYTPAGHGGSRRVPSTSNVSTRGSRAKAPSEPSSDSSAMSSPELSPAPDNPATPAIVKRAAKTISNQDSAIGASGVASRRLQAALATAQDRERGSNEDPAHKEDEAQEGSSKESPAEGMVEQQPGQLKTATLVELLSPSLSPTVTPRAPTFTTGIPGKTQRSSKITVDRALPVAQQESSDDESDSSVEKTDETPLFDDALPVSIKSNGHARIKVTINPKQPLFVDLPEGKEGTTAEHSAEDTDIYTYPPSCIPLKHLSESLQQIKLARFLACRTGGCNCAGLKPPGWRQDDENSEPAASGTRNSRIVLWVDPSLGGLKSDPPNTAVEIEGLEALDSSARNFEQERLWEACGACGCGWRSGGVNVGERVATGGHTLTLTMDDVDMTDSLQPPNQVDKDELQRRRRVAHRAEEMLETVPGKTTQKQTGKGLKRTREDRDRSESIPNSAGVESFPKDQGAGVPEKTADRVGEEEDDVDADGDDEDDDDEADSKRPRLSNTGKRGPAGRVPQKTKADTAGGAEGGHGAGKQAASKSREPISIVRKIDGDTIVDEEGNVLDKRANPDEEIEVDDTVDGTVDVDKETDTPLTETFLNEAENSLKQQEEAILVDNLTQGVTIDMDVDRTMEGLDVDSLDNVEDWADIDFANNKHYSMAIVKRGWRVVGGICYRPFESRNFAEIVFCAVESTEQIRGYGSFLMNQVKDHVRQAHPTITHFLTYADNYAIGYFKKQGFSKEITFPRERWVGYIKDYDSANLMMCKMVPRVKYADVHQMLADQKAAVLAKIQTISQSHVVRPGLAIFKNRKPGEKIELAKEDIPGLVDSGWDARMDELLRTSIRPPQYVLFQQILNDLVDDANAWPFTKPVDRTVVKDYYDVITVPMDFQTMELKLESNHYKDLEEFTRDVKLIVANCKQYNGHSNDNSYTKAANALEKAFSKILIKRTAQITGSAIDKKDKKDKK</sequence>
<comment type="caution">
    <text evidence="1">The sequence shown here is derived from an EMBL/GenBank/DDBJ whole genome shotgun (WGS) entry which is preliminary data.</text>
</comment>
<accession>A0ACC2X704</accession>
<protein>
    <submittedName>
        <fullName evidence="1">Uncharacterized protein</fullName>
    </submittedName>
</protein>
<dbReference type="EMBL" id="JASBWU010000009">
    <property type="protein sequence ID" value="KAJ9119037.1"/>
    <property type="molecule type" value="Genomic_DNA"/>
</dbReference>
<keyword evidence="2" id="KW-1185">Reference proteome</keyword>
<organism evidence="1 2">
    <name type="scientific">Naganishia vaughanmartiniae</name>
    <dbReference type="NCBI Taxonomy" id="1424756"/>
    <lineage>
        <taxon>Eukaryota</taxon>
        <taxon>Fungi</taxon>
        <taxon>Dikarya</taxon>
        <taxon>Basidiomycota</taxon>
        <taxon>Agaricomycotina</taxon>
        <taxon>Tremellomycetes</taxon>
        <taxon>Filobasidiales</taxon>
        <taxon>Filobasidiaceae</taxon>
        <taxon>Naganishia</taxon>
    </lineage>
</organism>
<dbReference type="Proteomes" id="UP001243375">
    <property type="component" value="Unassembled WGS sequence"/>
</dbReference>
<proteinExistence type="predicted"/>
<reference evidence="1" key="1">
    <citation type="submission" date="2023-04" db="EMBL/GenBank/DDBJ databases">
        <title>Draft Genome sequencing of Naganishia species isolated from polar environments using Oxford Nanopore Technology.</title>
        <authorList>
            <person name="Leo P."/>
            <person name="Venkateswaran K."/>
        </authorList>
    </citation>
    <scope>NUCLEOTIDE SEQUENCE</scope>
    <source>
        <strain evidence="1">MNA-CCFEE 5425</strain>
    </source>
</reference>
<gene>
    <name evidence="1" type="ORF">QFC22_003528</name>
</gene>
<name>A0ACC2X704_9TREE</name>
<evidence type="ECO:0000313" key="1">
    <source>
        <dbReference type="EMBL" id="KAJ9119037.1"/>
    </source>
</evidence>
<evidence type="ECO:0000313" key="2">
    <source>
        <dbReference type="Proteomes" id="UP001243375"/>
    </source>
</evidence>